<dbReference type="InterPro" id="IPR028082">
    <property type="entry name" value="Peripla_BP_I"/>
</dbReference>
<dbReference type="PROSITE" id="PS50932">
    <property type="entry name" value="HTH_LACI_2"/>
    <property type="match status" value="1"/>
</dbReference>
<keyword evidence="7" id="KW-1185">Reference proteome</keyword>
<gene>
    <name evidence="6" type="ORF">GCM10022416_40010</name>
</gene>
<evidence type="ECO:0000313" key="6">
    <source>
        <dbReference type="EMBL" id="GAA4146950.1"/>
    </source>
</evidence>
<evidence type="ECO:0000259" key="5">
    <source>
        <dbReference type="PROSITE" id="PS50932"/>
    </source>
</evidence>
<dbReference type="InterPro" id="IPR046335">
    <property type="entry name" value="LacI/GalR-like_sensor"/>
</dbReference>
<dbReference type="Pfam" id="PF13377">
    <property type="entry name" value="Peripla_BP_3"/>
    <property type="match status" value="1"/>
</dbReference>
<dbReference type="Gene3D" id="3.40.50.2300">
    <property type="match status" value="2"/>
</dbReference>
<dbReference type="SUPFAM" id="SSF47413">
    <property type="entry name" value="lambda repressor-like DNA-binding domains"/>
    <property type="match status" value="1"/>
</dbReference>
<dbReference type="Proteomes" id="UP001500266">
    <property type="component" value="Unassembled WGS sequence"/>
</dbReference>
<evidence type="ECO:0000256" key="2">
    <source>
        <dbReference type="ARBA" id="ARBA00023125"/>
    </source>
</evidence>
<dbReference type="CDD" id="cd06293">
    <property type="entry name" value="PBP1_LacI-like"/>
    <property type="match status" value="1"/>
</dbReference>
<dbReference type="PANTHER" id="PTHR30146">
    <property type="entry name" value="LACI-RELATED TRANSCRIPTIONAL REPRESSOR"/>
    <property type="match status" value="1"/>
</dbReference>
<keyword evidence="3" id="KW-0804">Transcription</keyword>
<dbReference type="InterPro" id="IPR010982">
    <property type="entry name" value="Lambda_DNA-bd_dom_sf"/>
</dbReference>
<accession>A0ABP7Z448</accession>
<dbReference type="Gene3D" id="1.10.260.40">
    <property type="entry name" value="lambda repressor-like DNA-binding domains"/>
    <property type="match status" value="1"/>
</dbReference>
<dbReference type="GO" id="GO:0003677">
    <property type="term" value="F:DNA binding"/>
    <property type="evidence" value="ECO:0007669"/>
    <property type="project" value="UniProtKB-KW"/>
</dbReference>
<feature type="region of interest" description="Disordered" evidence="4">
    <location>
        <begin position="1"/>
        <end position="30"/>
    </location>
</feature>
<dbReference type="EMBL" id="BAABDO010000064">
    <property type="protein sequence ID" value="GAA4146950.1"/>
    <property type="molecule type" value="Genomic_DNA"/>
</dbReference>
<comment type="caution">
    <text evidence="6">The sequence shown here is derived from an EMBL/GenBank/DDBJ whole genome shotgun (WGS) entry which is preliminary data.</text>
</comment>
<name>A0ABP7Z448_9ACTN</name>
<evidence type="ECO:0000256" key="3">
    <source>
        <dbReference type="ARBA" id="ARBA00023163"/>
    </source>
</evidence>
<sequence length="384" mass="40663">MSTDGTGEVPAPRRSASRRPATRNGAGGPATVGIKQVAQHAGVSPGTVSNVLNRPERVAPATRARVEQAIRELGFVRHGSASTLRAGHSRTVGLMVLDLSNPFFTEVARGVEDAASEHGYAVLLSSSAESHEREQRNLRVFAEQRVRGVLVTPVDDGRQADRLRERDIPVVLLDHPTPRANQCSVAVDDVAGGELAVGRLLADGARTLGFVTGPSALRQCADRRKGALRALRAAGMPREAMRELTVPAMNARAGQEAARRLLADGALPDAIFCANDLLALGVMRVLLQAGVRVPADVALIGYDDIEFSAAAAVPLSSVRQPTYQLGRIATELLLEECDDPEGHAHQQVMFQPELVVRESSRRVGAEGSGGAEISVGAGGSEEER</sequence>
<keyword evidence="1" id="KW-0805">Transcription regulation</keyword>
<dbReference type="Pfam" id="PF00356">
    <property type="entry name" value="LacI"/>
    <property type="match status" value="1"/>
</dbReference>
<dbReference type="RefSeq" id="WP_345022988.1">
    <property type="nucleotide sequence ID" value="NZ_BAABDO010000064.1"/>
</dbReference>
<dbReference type="SUPFAM" id="SSF53822">
    <property type="entry name" value="Periplasmic binding protein-like I"/>
    <property type="match status" value="1"/>
</dbReference>
<dbReference type="CDD" id="cd01392">
    <property type="entry name" value="HTH_LacI"/>
    <property type="match status" value="1"/>
</dbReference>
<proteinExistence type="predicted"/>
<dbReference type="InterPro" id="IPR000843">
    <property type="entry name" value="HTH_LacI"/>
</dbReference>
<feature type="region of interest" description="Disordered" evidence="4">
    <location>
        <begin position="360"/>
        <end position="384"/>
    </location>
</feature>
<organism evidence="6 7">
    <name type="scientific">Actinomadura keratinilytica</name>
    <dbReference type="NCBI Taxonomy" id="547461"/>
    <lineage>
        <taxon>Bacteria</taxon>
        <taxon>Bacillati</taxon>
        <taxon>Actinomycetota</taxon>
        <taxon>Actinomycetes</taxon>
        <taxon>Streptosporangiales</taxon>
        <taxon>Thermomonosporaceae</taxon>
        <taxon>Actinomadura</taxon>
    </lineage>
</organism>
<feature type="domain" description="HTH lacI-type" evidence="5">
    <location>
        <begin position="32"/>
        <end position="86"/>
    </location>
</feature>
<protein>
    <submittedName>
        <fullName evidence="6">LacI family DNA-binding transcriptional regulator</fullName>
    </submittedName>
</protein>
<keyword evidence="2 6" id="KW-0238">DNA-binding</keyword>
<dbReference type="SMART" id="SM00354">
    <property type="entry name" value="HTH_LACI"/>
    <property type="match status" value="1"/>
</dbReference>
<evidence type="ECO:0000313" key="7">
    <source>
        <dbReference type="Proteomes" id="UP001500266"/>
    </source>
</evidence>
<evidence type="ECO:0000256" key="4">
    <source>
        <dbReference type="SAM" id="MobiDB-lite"/>
    </source>
</evidence>
<evidence type="ECO:0000256" key="1">
    <source>
        <dbReference type="ARBA" id="ARBA00023015"/>
    </source>
</evidence>
<dbReference type="PANTHER" id="PTHR30146:SF109">
    <property type="entry name" value="HTH-TYPE TRANSCRIPTIONAL REGULATOR GALS"/>
    <property type="match status" value="1"/>
</dbReference>
<reference evidence="7" key="1">
    <citation type="journal article" date="2019" name="Int. J. Syst. Evol. Microbiol.">
        <title>The Global Catalogue of Microorganisms (GCM) 10K type strain sequencing project: providing services to taxonomists for standard genome sequencing and annotation.</title>
        <authorList>
            <consortium name="The Broad Institute Genomics Platform"/>
            <consortium name="The Broad Institute Genome Sequencing Center for Infectious Disease"/>
            <person name="Wu L."/>
            <person name="Ma J."/>
        </authorList>
    </citation>
    <scope>NUCLEOTIDE SEQUENCE [LARGE SCALE GENOMIC DNA]</scope>
    <source>
        <strain evidence="7">JCM 17316</strain>
    </source>
</reference>